<evidence type="ECO:0000313" key="1">
    <source>
        <dbReference type="EMBL" id="KAK3756924.1"/>
    </source>
</evidence>
<gene>
    <name evidence="1" type="ORF">RRG08_007701</name>
</gene>
<accession>A0AAE0YTF0</accession>
<proteinExistence type="predicted"/>
<sequence>MVAGWTGGEAYQTYTTRMRCSGYSVWTSGCNVNSTPYRVAFPLDNITQHATVTANRNLPLTVRSSGIEAKNPILHIASLARVFLCL</sequence>
<reference evidence="1" key="1">
    <citation type="journal article" date="2023" name="G3 (Bethesda)">
        <title>A reference genome for the long-term kleptoplast-retaining sea slug Elysia crispata morphotype clarki.</title>
        <authorList>
            <person name="Eastman K.E."/>
            <person name="Pendleton A.L."/>
            <person name="Shaikh M.A."/>
            <person name="Suttiyut T."/>
            <person name="Ogas R."/>
            <person name="Tomko P."/>
            <person name="Gavelis G."/>
            <person name="Widhalm J.R."/>
            <person name="Wisecaver J.H."/>
        </authorList>
    </citation>
    <scope>NUCLEOTIDE SEQUENCE</scope>
    <source>
        <strain evidence="1">ECLA1</strain>
    </source>
</reference>
<comment type="caution">
    <text evidence="1">The sequence shown here is derived from an EMBL/GenBank/DDBJ whole genome shotgun (WGS) entry which is preliminary data.</text>
</comment>
<dbReference type="EMBL" id="JAWDGP010005441">
    <property type="protein sequence ID" value="KAK3756924.1"/>
    <property type="molecule type" value="Genomic_DNA"/>
</dbReference>
<organism evidence="1 2">
    <name type="scientific">Elysia crispata</name>
    <name type="common">lettuce slug</name>
    <dbReference type="NCBI Taxonomy" id="231223"/>
    <lineage>
        <taxon>Eukaryota</taxon>
        <taxon>Metazoa</taxon>
        <taxon>Spiralia</taxon>
        <taxon>Lophotrochozoa</taxon>
        <taxon>Mollusca</taxon>
        <taxon>Gastropoda</taxon>
        <taxon>Heterobranchia</taxon>
        <taxon>Euthyneura</taxon>
        <taxon>Panpulmonata</taxon>
        <taxon>Sacoglossa</taxon>
        <taxon>Placobranchoidea</taxon>
        <taxon>Plakobranchidae</taxon>
        <taxon>Elysia</taxon>
    </lineage>
</organism>
<evidence type="ECO:0000313" key="2">
    <source>
        <dbReference type="Proteomes" id="UP001283361"/>
    </source>
</evidence>
<protein>
    <submittedName>
        <fullName evidence="1">Uncharacterized protein</fullName>
    </submittedName>
</protein>
<keyword evidence="2" id="KW-1185">Reference proteome</keyword>
<name>A0AAE0YTF0_9GAST</name>
<dbReference type="AlphaFoldDB" id="A0AAE0YTF0"/>
<dbReference type="Proteomes" id="UP001283361">
    <property type="component" value="Unassembled WGS sequence"/>
</dbReference>